<evidence type="ECO:0000259" key="4">
    <source>
        <dbReference type="Pfam" id="PF01103"/>
    </source>
</evidence>
<reference evidence="6" key="1">
    <citation type="submission" date="2017-04" db="EMBL/GenBank/DDBJ databases">
        <authorList>
            <person name="Varghese N."/>
            <person name="Submissions S."/>
        </authorList>
    </citation>
    <scope>NUCLEOTIDE SEQUENCE [LARGE SCALE GENOMIC DNA]</scope>
    <source>
        <strain evidence="6">DSM 16537</strain>
    </source>
</reference>
<protein>
    <submittedName>
        <fullName evidence="5">Outer membrane protein/protective antigen OMA87</fullName>
    </submittedName>
</protein>
<sequence>MLLVASMPKKCFSLILILSLCSFQAFPQSFARKYINGILNDTSDISKPQFLIYPTLAFAPETSWEIGLSSLLVYYAKRDTTNRLSEISGFTFVTLENQYGIWFDHAIYSDQNKWFFLGRIRLQSFPLKYHGIGMDTPEDYLALVDANQIMIKERVLREIKQNLYFGLEADFQRISRVDFQPSSEAPEFDLPLGYAGSTNLGLGLGLVYDDRHNVLNVRKGRFSELALLRYFPAFSDFGFNTIISDTRIFQPVGKNNVLAWQLLGQFNSGDVPFNQLALMGGDSMMRGYYLGRFRDNNQIATQVELRMLPLPLGFSKRIGAAVFAGTGTVFPDFSKSAIHKVVWSAGGGLRFLLFPKKDIYTRFDVAFTQEGTGYYLFIGEAF</sequence>
<evidence type="ECO:0000313" key="6">
    <source>
        <dbReference type="Proteomes" id="UP000192333"/>
    </source>
</evidence>
<feature type="chain" id="PRO_5012370940" evidence="3">
    <location>
        <begin position="28"/>
        <end position="382"/>
    </location>
</feature>
<feature type="domain" description="Bacterial surface antigen (D15)" evidence="4">
    <location>
        <begin position="149"/>
        <end position="352"/>
    </location>
</feature>
<evidence type="ECO:0000256" key="1">
    <source>
        <dbReference type="ARBA" id="ARBA00004370"/>
    </source>
</evidence>
<dbReference type="Gene3D" id="2.40.160.50">
    <property type="entry name" value="membrane protein fhac: a member of the omp85/tpsb transporter family"/>
    <property type="match status" value="1"/>
</dbReference>
<dbReference type="GO" id="GO:0019867">
    <property type="term" value="C:outer membrane"/>
    <property type="evidence" value="ECO:0007669"/>
    <property type="project" value="InterPro"/>
</dbReference>
<dbReference type="AlphaFoldDB" id="A0A1W2H155"/>
<dbReference type="STRING" id="758820.SAMN00777080_1172"/>
<keyword evidence="6" id="KW-1185">Reference proteome</keyword>
<evidence type="ECO:0000256" key="2">
    <source>
        <dbReference type="ARBA" id="ARBA00023136"/>
    </source>
</evidence>
<gene>
    <name evidence="5" type="ORF">SAMN00777080_1172</name>
</gene>
<dbReference type="InterPro" id="IPR000184">
    <property type="entry name" value="Bac_surfAg_D15"/>
</dbReference>
<accession>A0A1W2H155</accession>
<feature type="signal peptide" evidence="3">
    <location>
        <begin position="1"/>
        <end position="27"/>
    </location>
</feature>
<keyword evidence="3" id="KW-0732">Signal</keyword>
<keyword evidence="2" id="KW-0472">Membrane</keyword>
<dbReference type="Proteomes" id="UP000192333">
    <property type="component" value="Chromosome I"/>
</dbReference>
<evidence type="ECO:0000256" key="3">
    <source>
        <dbReference type="SAM" id="SignalP"/>
    </source>
</evidence>
<proteinExistence type="predicted"/>
<dbReference type="Pfam" id="PF01103">
    <property type="entry name" value="Omp85"/>
    <property type="match status" value="1"/>
</dbReference>
<comment type="subcellular location">
    <subcellularLocation>
        <location evidence="1">Membrane</location>
    </subcellularLocation>
</comment>
<name>A0A1W2H155_9BACT</name>
<dbReference type="EMBL" id="LT838813">
    <property type="protein sequence ID" value="SMD42611.1"/>
    <property type="molecule type" value="Genomic_DNA"/>
</dbReference>
<evidence type="ECO:0000313" key="5">
    <source>
        <dbReference type="EMBL" id="SMD42611.1"/>
    </source>
</evidence>
<organism evidence="5 6">
    <name type="scientific">Aquiflexum balticum DSM 16537</name>
    <dbReference type="NCBI Taxonomy" id="758820"/>
    <lineage>
        <taxon>Bacteria</taxon>
        <taxon>Pseudomonadati</taxon>
        <taxon>Bacteroidota</taxon>
        <taxon>Cytophagia</taxon>
        <taxon>Cytophagales</taxon>
        <taxon>Cyclobacteriaceae</taxon>
        <taxon>Aquiflexum</taxon>
    </lineage>
</organism>